<evidence type="ECO:0000313" key="1">
    <source>
        <dbReference type="EMBL" id="MBB5034505.1"/>
    </source>
</evidence>
<keyword evidence="2" id="KW-1185">Reference proteome</keyword>
<dbReference type="AlphaFoldDB" id="A0A7W8DLX7"/>
<dbReference type="RefSeq" id="WP_184342382.1">
    <property type="nucleotide sequence ID" value="NZ_JACHIG010000010.1"/>
</dbReference>
<dbReference type="InterPro" id="IPR026350">
    <property type="entry name" value="GxxExxY"/>
</dbReference>
<dbReference type="Proteomes" id="UP000590740">
    <property type="component" value="Unassembled WGS sequence"/>
</dbReference>
<name>A0A7W8DLX7_9BACT</name>
<reference evidence="1 2" key="1">
    <citation type="submission" date="2020-08" db="EMBL/GenBank/DDBJ databases">
        <title>Genomic Encyclopedia of Type Strains, Phase IV (KMG-IV): sequencing the most valuable type-strain genomes for metagenomic binning, comparative biology and taxonomic classification.</title>
        <authorList>
            <person name="Goeker M."/>
        </authorList>
    </citation>
    <scope>NUCLEOTIDE SEQUENCE [LARGE SCALE GENOMIC DNA]</scope>
    <source>
        <strain evidence="1 2">DSM 12252</strain>
    </source>
</reference>
<protein>
    <submittedName>
        <fullName evidence="1">GxxExxY protein</fullName>
    </submittedName>
</protein>
<sequence>MSSNLIFPDESFRIRGACFEVYKEKGGGFTEPIYQECLEAELELQGIPFDAQQQFPLLYKGRRLHHTFIPDLVCFDKIIIELKAVPHLTDEHRAQVINYLKATDMKLGLFINFGHHPKVQIERFLNQ</sequence>
<organism evidence="1 2">
    <name type="scientific">Prosthecobacter vanneervenii</name>
    <dbReference type="NCBI Taxonomy" id="48466"/>
    <lineage>
        <taxon>Bacteria</taxon>
        <taxon>Pseudomonadati</taxon>
        <taxon>Verrucomicrobiota</taxon>
        <taxon>Verrucomicrobiia</taxon>
        <taxon>Verrucomicrobiales</taxon>
        <taxon>Verrucomicrobiaceae</taxon>
        <taxon>Prosthecobacter</taxon>
    </lineage>
</organism>
<comment type="caution">
    <text evidence="1">The sequence shown here is derived from an EMBL/GenBank/DDBJ whole genome shotgun (WGS) entry which is preliminary data.</text>
</comment>
<evidence type="ECO:0000313" key="2">
    <source>
        <dbReference type="Proteomes" id="UP000590740"/>
    </source>
</evidence>
<proteinExistence type="predicted"/>
<dbReference type="Pfam" id="PF13366">
    <property type="entry name" value="PDDEXK_3"/>
    <property type="match status" value="1"/>
</dbReference>
<gene>
    <name evidence="1" type="ORF">HNQ65_004110</name>
</gene>
<dbReference type="NCBIfam" id="TIGR04256">
    <property type="entry name" value="GxxExxY"/>
    <property type="match status" value="1"/>
</dbReference>
<dbReference type="EMBL" id="JACHIG010000010">
    <property type="protein sequence ID" value="MBB5034505.1"/>
    <property type="molecule type" value="Genomic_DNA"/>
</dbReference>
<accession>A0A7W8DLX7</accession>